<dbReference type="Proteomes" id="UP001231189">
    <property type="component" value="Unassembled WGS sequence"/>
</dbReference>
<dbReference type="AlphaFoldDB" id="A0AAD8R8A6"/>
<dbReference type="EMBL" id="JAUUTY010000006">
    <property type="protein sequence ID" value="KAK1614623.1"/>
    <property type="molecule type" value="Genomic_DNA"/>
</dbReference>
<evidence type="ECO:0000256" key="1">
    <source>
        <dbReference type="SAM" id="MobiDB-lite"/>
    </source>
</evidence>
<organism evidence="2 3">
    <name type="scientific">Lolium multiflorum</name>
    <name type="common">Italian ryegrass</name>
    <name type="synonym">Lolium perenne subsp. multiflorum</name>
    <dbReference type="NCBI Taxonomy" id="4521"/>
    <lineage>
        <taxon>Eukaryota</taxon>
        <taxon>Viridiplantae</taxon>
        <taxon>Streptophyta</taxon>
        <taxon>Embryophyta</taxon>
        <taxon>Tracheophyta</taxon>
        <taxon>Spermatophyta</taxon>
        <taxon>Magnoliopsida</taxon>
        <taxon>Liliopsida</taxon>
        <taxon>Poales</taxon>
        <taxon>Poaceae</taxon>
        <taxon>BOP clade</taxon>
        <taxon>Pooideae</taxon>
        <taxon>Poodae</taxon>
        <taxon>Poeae</taxon>
        <taxon>Poeae Chloroplast Group 2 (Poeae type)</taxon>
        <taxon>Loliodinae</taxon>
        <taxon>Loliinae</taxon>
        <taxon>Lolium</taxon>
    </lineage>
</organism>
<name>A0AAD8R8A6_LOLMU</name>
<gene>
    <name evidence="2" type="ORF">QYE76_020140</name>
</gene>
<evidence type="ECO:0000313" key="3">
    <source>
        <dbReference type="Proteomes" id="UP001231189"/>
    </source>
</evidence>
<keyword evidence="3" id="KW-1185">Reference proteome</keyword>
<protein>
    <recommendedName>
        <fullName evidence="4">Retrotransposon gag domain-containing protein</fullName>
    </recommendedName>
</protein>
<reference evidence="2" key="1">
    <citation type="submission" date="2023-07" db="EMBL/GenBank/DDBJ databases">
        <title>A chromosome-level genome assembly of Lolium multiflorum.</title>
        <authorList>
            <person name="Chen Y."/>
            <person name="Copetti D."/>
            <person name="Kolliker R."/>
            <person name="Studer B."/>
        </authorList>
    </citation>
    <scope>NUCLEOTIDE SEQUENCE</scope>
    <source>
        <strain evidence="2">02402/16</strain>
        <tissue evidence="2">Leaf</tissue>
    </source>
</reference>
<sequence length="256" mass="28812">MQQVLMALEASGAETRILDQILKRLDDSAALANKRYEEKVSFNTVVSQDLQAVRKQIDLTQADVEEACHAASVVTAPAMGRPQAGEHRAAAVGLGAAGFPRLANDGPPPISTVPDLQRPHPPPIRPNVPPHHHEDREQFVKPPKHDFPRFDGELPNLWLDRCGSYFELYHTPVHNWVTTASLYLDGRAALWWQAFRRHAEQWVGRSLDVPCRTNLDQRSLKGRCINCYSFVSLVQWWNIGFSLKSICITCSLLIHL</sequence>
<proteinExistence type="predicted"/>
<feature type="compositionally biased region" description="Basic and acidic residues" evidence="1">
    <location>
        <begin position="131"/>
        <end position="145"/>
    </location>
</feature>
<comment type="caution">
    <text evidence="2">The sequence shown here is derived from an EMBL/GenBank/DDBJ whole genome shotgun (WGS) entry which is preliminary data.</text>
</comment>
<feature type="region of interest" description="Disordered" evidence="1">
    <location>
        <begin position="105"/>
        <end position="145"/>
    </location>
</feature>
<evidence type="ECO:0008006" key="4">
    <source>
        <dbReference type="Google" id="ProtNLM"/>
    </source>
</evidence>
<accession>A0AAD8R8A6</accession>
<evidence type="ECO:0000313" key="2">
    <source>
        <dbReference type="EMBL" id="KAK1614623.1"/>
    </source>
</evidence>
<feature type="compositionally biased region" description="Pro residues" evidence="1">
    <location>
        <begin position="119"/>
        <end position="129"/>
    </location>
</feature>